<reference evidence="1 2" key="1">
    <citation type="journal article" date="2019" name="Int. J. Syst. Evol. Microbiol.">
        <title>The Global Catalogue of Microorganisms (GCM) 10K type strain sequencing project: providing services to taxonomists for standard genome sequencing and annotation.</title>
        <authorList>
            <consortium name="The Broad Institute Genomics Platform"/>
            <consortium name="The Broad Institute Genome Sequencing Center for Infectious Disease"/>
            <person name="Wu L."/>
            <person name="Ma J."/>
        </authorList>
    </citation>
    <scope>NUCLEOTIDE SEQUENCE [LARGE SCALE GENOMIC DNA]</scope>
    <source>
        <strain evidence="1 2">JCM 17504</strain>
    </source>
</reference>
<protein>
    <recommendedName>
        <fullName evidence="3">DUF35 domain-containing protein</fullName>
    </recommendedName>
</protein>
<accession>A0AAV3UNS1</accession>
<keyword evidence="2" id="KW-1185">Reference proteome</keyword>
<dbReference type="Proteomes" id="UP001501729">
    <property type="component" value="Unassembled WGS sequence"/>
</dbReference>
<evidence type="ECO:0008006" key="3">
    <source>
        <dbReference type="Google" id="ProtNLM"/>
    </source>
</evidence>
<name>A0AAV3UNS1_9EURY</name>
<evidence type="ECO:0000313" key="1">
    <source>
        <dbReference type="EMBL" id="GAA5059634.1"/>
    </source>
</evidence>
<dbReference type="AlphaFoldDB" id="A0AAV3UNS1"/>
<organism evidence="1 2">
    <name type="scientific">Haladaptatus pallidirubidus</name>
    <dbReference type="NCBI Taxonomy" id="1008152"/>
    <lineage>
        <taxon>Archaea</taxon>
        <taxon>Methanobacteriati</taxon>
        <taxon>Methanobacteriota</taxon>
        <taxon>Stenosarchaea group</taxon>
        <taxon>Halobacteria</taxon>
        <taxon>Halobacteriales</taxon>
        <taxon>Haladaptataceae</taxon>
        <taxon>Haladaptatus</taxon>
    </lineage>
</organism>
<comment type="caution">
    <text evidence="1">The sequence shown here is derived from an EMBL/GenBank/DDBJ whole genome shotgun (WGS) entry which is preliminary data.</text>
</comment>
<gene>
    <name evidence="1" type="ORF">GCM10025751_43860</name>
</gene>
<sequence length="65" mass="7247">MSLFKNLGRKVEEFKKTSEAVAAEEANYECENCEKRFYVTKSECPECGGTVVSLEDKAESTGSEE</sequence>
<proteinExistence type="predicted"/>
<dbReference type="EMBL" id="BAABKX010000018">
    <property type="protein sequence ID" value="GAA5059634.1"/>
    <property type="molecule type" value="Genomic_DNA"/>
</dbReference>
<evidence type="ECO:0000313" key="2">
    <source>
        <dbReference type="Proteomes" id="UP001501729"/>
    </source>
</evidence>